<proteinExistence type="predicted"/>
<name>A0A6G0T3G6_APHGL</name>
<keyword evidence="2" id="KW-1185">Reference proteome</keyword>
<gene>
    <name evidence="1" type="ORF">AGLY_015168</name>
</gene>
<reference evidence="1 2" key="1">
    <citation type="submission" date="2019-08" db="EMBL/GenBank/DDBJ databases">
        <title>The genome of the soybean aphid Biotype 1, its phylome, world population structure and adaptation to the North American continent.</title>
        <authorList>
            <person name="Giordano R."/>
            <person name="Donthu R.K."/>
            <person name="Hernandez A.G."/>
            <person name="Wright C.L."/>
            <person name="Zimin A.V."/>
        </authorList>
    </citation>
    <scope>NUCLEOTIDE SEQUENCE [LARGE SCALE GENOMIC DNA]</scope>
    <source>
        <tissue evidence="1">Whole aphids</tissue>
    </source>
</reference>
<feature type="non-terminal residue" evidence="1">
    <location>
        <position position="355"/>
    </location>
</feature>
<dbReference type="EMBL" id="VYZN01000068">
    <property type="protein sequence ID" value="KAE9524447.1"/>
    <property type="molecule type" value="Genomic_DNA"/>
</dbReference>
<evidence type="ECO:0000313" key="2">
    <source>
        <dbReference type="Proteomes" id="UP000475862"/>
    </source>
</evidence>
<sequence>MRSMGYSFNLSIFKQISLKFSNTSASIKTSVNKYKSLYSPRCLVISRNFDLSSPKLVAKLERDSAIALSKTRFSNVVSDSLCLLTVIVFPPVLNNLSTGALDGIPQASSNGVIMMNFFFPNWSSFLSNACMVGKKNPIESNFAFHLVSTVGFNIFADHQVQRMTCTTKIWGRCILLKSSSFMYVFEVDNMSNNSINSVSLSSASSLHTSVLFISTPKTLKAFTKLRPLSASAVVATYDTLLNFSIRSFFISKIDCSILIDKVFLHIIFISFGNPRRTNSIKDADSLCPIICESRHKSQKRAVLQFRVYWNLTATRFVVVVDMDYIMLSNLMLIVQYKDIYEQHCNKSIPTCEKNN</sequence>
<accession>A0A6G0T3G6</accession>
<protein>
    <submittedName>
        <fullName evidence="1">Uncharacterized protein</fullName>
    </submittedName>
</protein>
<comment type="caution">
    <text evidence="1">The sequence shown here is derived from an EMBL/GenBank/DDBJ whole genome shotgun (WGS) entry which is preliminary data.</text>
</comment>
<dbReference type="AlphaFoldDB" id="A0A6G0T3G6"/>
<evidence type="ECO:0000313" key="1">
    <source>
        <dbReference type="EMBL" id="KAE9524447.1"/>
    </source>
</evidence>
<organism evidence="1 2">
    <name type="scientific">Aphis glycines</name>
    <name type="common">Soybean aphid</name>
    <dbReference type="NCBI Taxonomy" id="307491"/>
    <lineage>
        <taxon>Eukaryota</taxon>
        <taxon>Metazoa</taxon>
        <taxon>Ecdysozoa</taxon>
        <taxon>Arthropoda</taxon>
        <taxon>Hexapoda</taxon>
        <taxon>Insecta</taxon>
        <taxon>Pterygota</taxon>
        <taxon>Neoptera</taxon>
        <taxon>Paraneoptera</taxon>
        <taxon>Hemiptera</taxon>
        <taxon>Sternorrhyncha</taxon>
        <taxon>Aphidomorpha</taxon>
        <taxon>Aphidoidea</taxon>
        <taxon>Aphididae</taxon>
        <taxon>Aphidini</taxon>
        <taxon>Aphis</taxon>
        <taxon>Aphis</taxon>
    </lineage>
</organism>
<dbReference type="Proteomes" id="UP000475862">
    <property type="component" value="Unassembled WGS sequence"/>
</dbReference>